<dbReference type="PROSITE" id="PS50943">
    <property type="entry name" value="HTH_CROC1"/>
    <property type="match status" value="1"/>
</dbReference>
<feature type="coiled-coil region" evidence="2">
    <location>
        <begin position="1"/>
        <end position="63"/>
    </location>
</feature>
<dbReference type="AlphaFoldDB" id="A0A679FQJ0"/>
<dbReference type="Pfam" id="PF13560">
    <property type="entry name" value="HTH_31"/>
    <property type="match status" value="1"/>
</dbReference>
<proteinExistence type="predicted"/>
<dbReference type="PANTHER" id="PTHR46797:SF1">
    <property type="entry name" value="METHYLPHOSPHONATE SYNTHASE"/>
    <property type="match status" value="1"/>
</dbReference>
<evidence type="ECO:0000256" key="1">
    <source>
        <dbReference type="ARBA" id="ARBA00023125"/>
    </source>
</evidence>
<sequence length="232" mass="26959">MAKWYEELVQLIEEKQDEQARMILKRLEDLQKMVETEEGESWREEFFDAAKKIEEEIRELETDPKIKRGLNRKLRRISSRVNLTASNRLGELLRALREEKGYTLRQLEEMTNVTASYLYRIETGNRKAPSINVVHRLAEALEVDPSLLLEAANEGVRPAQTTHSLEHLLYASSYTVKGKPVDVETKKQLVRLMKKIHEAPKEGEDMKFAAEILACVTAYRNSLWSKNKEQES</sequence>
<keyword evidence="4" id="KW-0614">Plasmid</keyword>
<dbReference type="GO" id="GO:0003677">
    <property type="term" value="F:DNA binding"/>
    <property type="evidence" value="ECO:0007669"/>
    <property type="project" value="UniProtKB-KW"/>
</dbReference>
<dbReference type="SMART" id="SM00530">
    <property type="entry name" value="HTH_XRE"/>
    <property type="match status" value="1"/>
</dbReference>
<reference evidence="5" key="1">
    <citation type="journal article" date="2020" name="Microbiol. Resour. Announc.">
        <title>Complete Genome Sequence of Geobacillus sp. Strain E55-1, Isolated from Mine Geyser in Japan.</title>
        <authorList>
            <person name="Miyazaki K."/>
            <person name="Hase E."/>
            <person name="Tokito N."/>
        </authorList>
    </citation>
    <scope>NUCLEOTIDE SEQUENCE [LARGE SCALE GENOMIC DNA]</scope>
    <source>
        <strain evidence="5">E55-1</strain>
        <plasmid evidence="5">pGspE55-1</plasmid>
    </source>
</reference>
<dbReference type="CDD" id="cd00093">
    <property type="entry name" value="HTH_XRE"/>
    <property type="match status" value="1"/>
</dbReference>
<evidence type="ECO:0000259" key="3">
    <source>
        <dbReference type="PROSITE" id="PS50943"/>
    </source>
</evidence>
<geneLocation type="plasmid" evidence="4 5">
    <name>pGspE55-1</name>
</geneLocation>
<organism evidence="4 5">
    <name type="scientific">Geobacillus subterraneus</name>
    <dbReference type="NCBI Taxonomy" id="129338"/>
    <lineage>
        <taxon>Bacteria</taxon>
        <taxon>Bacillati</taxon>
        <taxon>Bacillota</taxon>
        <taxon>Bacilli</taxon>
        <taxon>Bacillales</taxon>
        <taxon>Anoxybacillaceae</taxon>
        <taxon>Geobacillus</taxon>
    </lineage>
</organism>
<protein>
    <recommendedName>
        <fullName evidence="3">HTH cro/C1-type domain-containing protein</fullName>
    </recommendedName>
</protein>
<dbReference type="InterPro" id="IPR010982">
    <property type="entry name" value="Lambda_DNA-bd_dom_sf"/>
</dbReference>
<dbReference type="Proteomes" id="UP000501421">
    <property type="component" value="Plasmid pGspE55-1"/>
</dbReference>
<keyword evidence="1" id="KW-0238">DNA-binding</keyword>
<feature type="domain" description="HTH cro/C1-type" evidence="3">
    <location>
        <begin position="93"/>
        <end position="148"/>
    </location>
</feature>
<dbReference type="SUPFAM" id="SSF47413">
    <property type="entry name" value="lambda repressor-like DNA-binding domains"/>
    <property type="match status" value="1"/>
</dbReference>
<evidence type="ECO:0000313" key="5">
    <source>
        <dbReference type="Proteomes" id="UP000501421"/>
    </source>
</evidence>
<dbReference type="InterPro" id="IPR001387">
    <property type="entry name" value="Cro/C1-type_HTH"/>
</dbReference>
<dbReference type="GO" id="GO:0003700">
    <property type="term" value="F:DNA-binding transcription factor activity"/>
    <property type="evidence" value="ECO:0007669"/>
    <property type="project" value="TreeGrafter"/>
</dbReference>
<evidence type="ECO:0000313" key="4">
    <source>
        <dbReference type="EMBL" id="BBW98922.1"/>
    </source>
</evidence>
<dbReference type="Gene3D" id="1.10.260.40">
    <property type="entry name" value="lambda repressor-like DNA-binding domains"/>
    <property type="match status" value="1"/>
</dbReference>
<dbReference type="RefSeq" id="WP_172418896.1">
    <property type="nucleotide sequence ID" value="NZ_AP022558.1"/>
</dbReference>
<dbReference type="GO" id="GO:0005829">
    <property type="term" value="C:cytosol"/>
    <property type="evidence" value="ECO:0007669"/>
    <property type="project" value="TreeGrafter"/>
</dbReference>
<dbReference type="PANTHER" id="PTHR46797">
    <property type="entry name" value="HTH-TYPE TRANSCRIPTIONAL REGULATOR"/>
    <property type="match status" value="1"/>
</dbReference>
<dbReference type="EMBL" id="AP022558">
    <property type="protein sequence ID" value="BBW98922.1"/>
    <property type="molecule type" value="Genomic_DNA"/>
</dbReference>
<evidence type="ECO:0000256" key="2">
    <source>
        <dbReference type="SAM" id="Coils"/>
    </source>
</evidence>
<gene>
    <name evidence="4" type="ORF">GsuE55_37550</name>
</gene>
<accession>A0A679FQJ0</accession>
<name>A0A679FQJ0_9BACL</name>
<keyword evidence="2" id="KW-0175">Coiled coil</keyword>
<keyword evidence="5" id="KW-1185">Reference proteome</keyword>
<dbReference type="InterPro" id="IPR050807">
    <property type="entry name" value="TransReg_Diox_bact_type"/>
</dbReference>